<protein>
    <submittedName>
        <fullName evidence="1">Histidine kinase</fullName>
    </submittedName>
</protein>
<dbReference type="Gene3D" id="3.40.50.150">
    <property type="entry name" value="Vaccinia Virus protein VP39"/>
    <property type="match status" value="1"/>
</dbReference>
<dbReference type="GO" id="GO:0016301">
    <property type="term" value="F:kinase activity"/>
    <property type="evidence" value="ECO:0007669"/>
    <property type="project" value="UniProtKB-KW"/>
</dbReference>
<dbReference type="STRING" id="64969.SAMN02745127_01619"/>
<dbReference type="CDD" id="cd02440">
    <property type="entry name" value="AdoMet_MTases"/>
    <property type="match status" value="1"/>
</dbReference>
<dbReference type="AlphaFoldDB" id="A0A1T4PT92"/>
<dbReference type="SUPFAM" id="SSF53335">
    <property type="entry name" value="S-adenosyl-L-methionine-dependent methyltransferases"/>
    <property type="match status" value="1"/>
</dbReference>
<gene>
    <name evidence="1" type="ORF">BTE48_09160</name>
</gene>
<keyword evidence="1" id="KW-0808">Transferase</keyword>
<name>A0A1T4PT92_9GAMM</name>
<proteinExistence type="predicted"/>
<sequence>MSDIRVRYQTIEFGQTDIHLRTLRDNQQFSDPQGEAESLGISSASWPIFGIVWDSGNVLAHLMYKHQIKGKRILEVGCGIGLSSLVLNHREADITATDYHPEAGNFLSINTMLNQGKDIPFIRTGWEDADSGIGLFDLIIGSDLLYEHEHVELLAAFVEQHAKPSCEVIMIDPGRGHHARFSKQMVKFGFNHQQQKPEGTELYLNKPFKGQILSYQR</sequence>
<dbReference type="Proteomes" id="UP000191418">
    <property type="component" value="Unassembled WGS sequence"/>
</dbReference>
<keyword evidence="2" id="KW-1185">Reference proteome</keyword>
<dbReference type="InterPro" id="IPR029063">
    <property type="entry name" value="SAM-dependent_MTases_sf"/>
</dbReference>
<dbReference type="InterPro" id="IPR019410">
    <property type="entry name" value="Methyltransf_16"/>
</dbReference>
<dbReference type="OrthoDB" id="264333at2"/>
<organism evidence="1 2">
    <name type="scientific">Oceanospirillum multiglobuliferum</name>
    <dbReference type="NCBI Taxonomy" id="64969"/>
    <lineage>
        <taxon>Bacteria</taxon>
        <taxon>Pseudomonadati</taxon>
        <taxon>Pseudomonadota</taxon>
        <taxon>Gammaproteobacteria</taxon>
        <taxon>Oceanospirillales</taxon>
        <taxon>Oceanospirillaceae</taxon>
        <taxon>Oceanospirillum</taxon>
    </lineage>
</organism>
<dbReference type="PANTHER" id="PTHR14614">
    <property type="entry name" value="HEPATOCELLULAR CARCINOMA-ASSOCIATED ANTIGEN"/>
    <property type="match status" value="1"/>
</dbReference>
<dbReference type="Pfam" id="PF10294">
    <property type="entry name" value="Methyltransf_16"/>
    <property type="match status" value="1"/>
</dbReference>
<evidence type="ECO:0000313" key="2">
    <source>
        <dbReference type="Proteomes" id="UP000191418"/>
    </source>
</evidence>
<comment type="caution">
    <text evidence="1">The sequence shown here is derived from an EMBL/GenBank/DDBJ whole genome shotgun (WGS) entry which is preliminary data.</text>
</comment>
<dbReference type="RefSeq" id="WP_078745218.1">
    <property type="nucleotide sequence ID" value="NZ_FUXG01000009.1"/>
</dbReference>
<accession>A0A1T4PT92</accession>
<keyword evidence="1" id="KW-0418">Kinase</keyword>
<reference evidence="1 2" key="1">
    <citation type="submission" date="2017-01" db="EMBL/GenBank/DDBJ databases">
        <title>Genome Sequencing of a Marine Spirillum, Oceanospirillum multiglobuliferum ATCC 33336, from Japan.</title>
        <authorList>
            <person name="Carney J.G."/>
            <person name="Trachtenberg A.M."/>
            <person name="Rheaume B.A."/>
            <person name="Linnane J.D."/>
            <person name="Pitts N.L."/>
            <person name="Mykles D.L."/>
            <person name="Maclea K.S."/>
        </authorList>
    </citation>
    <scope>NUCLEOTIDE SEQUENCE [LARGE SCALE GENOMIC DNA]</scope>
    <source>
        <strain evidence="1 2">ATCC 33336</strain>
    </source>
</reference>
<evidence type="ECO:0000313" key="1">
    <source>
        <dbReference type="EMBL" id="OPX55326.1"/>
    </source>
</evidence>
<dbReference type="EMBL" id="MTSM01000010">
    <property type="protein sequence ID" value="OPX55326.1"/>
    <property type="molecule type" value="Genomic_DNA"/>
</dbReference>